<dbReference type="InterPro" id="IPR018171">
    <property type="entry name" value="Pept_tRNA_hydro_CS"/>
</dbReference>
<dbReference type="EC" id="3.1.1.29" evidence="1 8"/>
<evidence type="ECO:0000313" key="10">
    <source>
        <dbReference type="Proteomes" id="UP000219688"/>
    </source>
</evidence>
<evidence type="ECO:0000256" key="8">
    <source>
        <dbReference type="HAMAP-Rule" id="MF_00083"/>
    </source>
</evidence>
<dbReference type="AlphaFoldDB" id="A0A285VIN8"/>
<evidence type="ECO:0000256" key="6">
    <source>
        <dbReference type="ARBA" id="ARBA00048707"/>
    </source>
</evidence>
<accession>A0A285VIN8</accession>
<evidence type="ECO:0000256" key="3">
    <source>
        <dbReference type="ARBA" id="ARBA00022801"/>
    </source>
</evidence>
<dbReference type="FunFam" id="3.40.50.1470:FF:000001">
    <property type="entry name" value="Peptidyl-tRNA hydrolase"/>
    <property type="match status" value="1"/>
</dbReference>
<dbReference type="Pfam" id="PF01195">
    <property type="entry name" value="Pept_tRNA_hydro"/>
    <property type="match status" value="1"/>
</dbReference>
<dbReference type="Proteomes" id="UP000219688">
    <property type="component" value="Unassembled WGS sequence"/>
</dbReference>
<feature type="binding site" evidence="8">
    <location>
        <position position="76"/>
    </location>
    <ligand>
        <name>tRNA</name>
        <dbReference type="ChEBI" id="CHEBI:17843"/>
    </ligand>
</feature>
<feature type="site" description="Discriminates between blocked and unblocked aminoacyl-tRNA" evidence="8">
    <location>
        <position position="13"/>
    </location>
</feature>
<evidence type="ECO:0000313" key="9">
    <source>
        <dbReference type="EMBL" id="SOC53920.1"/>
    </source>
</evidence>
<feature type="binding site" evidence="8">
    <location>
        <position position="18"/>
    </location>
    <ligand>
        <name>tRNA</name>
        <dbReference type="ChEBI" id="CHEBI:17843"/>
    </ligand>
</feature>
<evidence type="ECO:0000256" key="2">
    <source>
        <dbReference type="ARBA" id="ARBA00022555"/>
    </source>
</evidence>
<dbReference type="Gene3D" id="3.40.50.1470">
    <property type="entry name" value="Peptidyl-tRNA hydrolase"/>
    <property type="match status" value="1"/>
</dbReference>
<dbReference type="RefSeq" id="WP_097187296.1">
    <property type="nucleotide sequence ID" value="NZ_OBQK01000002.1"/>
</dbReference>
<evidence type="ECO:0000256" key="4">
    <source>
        <dbReference type="ARBA" id="ARBA00022884"/>
    </source>
</evidence>
<evidence type="ECO:0000256" key="5">
    <source>
        <dbReference type="ARBA" id="ARBA00038063"/>
    </source>
</evidence>
<organism evidence="9 10">
    <name type="scientific">Ornithinimicrobium cerasi</name>
    <dbReference type="NCBI Taxonomy" id="2248773"/>
    <lineage>
        <taxon>Bacteria</taxon>
        <taxon>Bacillati</taxon>
        <taxon>Actinomycetota</taxon>
        <taxon>Actinomycetes</taxon>
        <taxon>Micrococcales</taxon>
        <taxon>Ornithinimicrobiaceae</taxon>
        <taxon>Ornithinimicrobium</taxon>
    </lineage>
</organism>
<comment type="catalytic activity">
    <reaction evidence="6 8">
        <text>an N-acyl-L-alpha-aminoacyl-tRNA + H2O = an N-acyl-L-amino acid + a tRNA + H(+)</text>
        <dbReference type="Rhea" id="RHEA:54448"/>
        <dbReference type="Rhea" id="RHEA-COMP:10123"/>
        <dbReference type="Rhea" id="RHEA-COMP:13883"/>
        <dbReference type="ChEBI" id="CHEBI:15377"/>
        <dbReference type="ChEBI" id="CHEBI:15378"/>
        <dbReference type="ChEBI" id="CHEBI:59874"/>
        <dbReference type="ChEBI" id="CHEBI:78442"/>
        <dbReference type="ChEBI" id="CHEBI:138191"/>
        <dbReference type="EC" id="3.1.1.29"/>
    </reaction>
</comment>
<keyword evidence="3 8" id="KW-0378">Hydrolase</keyword>
<feature type="binding site" evidence="8">
    <location>
        <position position="78"/>
    </location>
    <ligand>
        <name>tRNA</name>
        <dbReference type="ChEBI" id="CHEBI:17843"/>
    </ligand>
</feature>
<dbReference type="GO" id="GO:0006515">
    <property type="term" value="P:protein quality control for misfolded or incompletely synthesized proteins"/>
    <property type="evidence" value="ECO:0007669"/>
    <property type="project" value="UniProtKB-UniRule"/>
</dbReference>
<proteinExistence type="inferred from homology"/>
<dbReference type="PANTHER" id="PTHR17224">
    <property type="entry name" value="PEPTIDYL-TRNA HYDROLASE"/>
    <property type="match status" value="1"/>
</dbReference>
<comment type="similarity">
    <text evidence="5 8">Belongs to the PTH family.</text>
</comment>
<dbReference type="GO" id="GO:0005737">
    <property type="term" value="C:cytoplasm"/>
    <property type="evidence" value="ECO:0007669"/>
    <property type="project" value="UniProtKB-SubCell"/>
</dbReference>
<evidence type="ECO:0000256" key="1">
    <source>
        <dbReference type="ARBA" id="ARBA00013260"/>
    </source>
</evidence>
<dbReference type="InterPro" id="IPR036416">
    <property type="entry name" value="Pept_tRNA_hydro_sf"/>
</dbReference>
<comment type="function">
    <text evidence="8">Catalyzes the release of premature peptidyl moieties from peptidyl-tRNA molecules trapped in stalled 50S ribosomal subunits, and thus maintains levels of free tRNAs and 50S ribosomes.</text>
</comment>
<keyword evidence="8" id="KW-0963">Cytoplasm</keyword>
<keyword evidence="4 8" id="KW-0694">RNA-binding</keyword>
<feature type="binding site" evidence="8">
    <location>
        <position position="124"/>
    </location>
    <ligand>
        <name>tRNA</name>
        <dbReference type="ChEBI" id="CHEBI:17843"/>
    </ligand>
</feature>
<dbReference type="GO" id="GO:0000049">
    <property type="term" value="F:tRNA binding"/>
    <property type="evidence" value="ECO:0007669"/>
    <property type="project" value="UniProtKB-UniRule"/>
</dbReference>
<dbReference type="HAMAP" id="MF_00083">
    <property type="entry name" value="Pept_tRNA_hydro_bact"/>
    <property type="match status" value="1"/>
</dbReference>
<dbReference type="EMBL" id="OBQK01000002">
    <property type="protein sequence ID" value="SOC53920.1"/>
    <property type="molecule type" value="Genomic_DNA"/>
</dbReference>
<dbReference type="NCBIfam" id="TIGR00447">
    <property type="entry name" value="pth"/>
    <property type="match status" value="1"/>
</dbReference>
<keyword evidence="10" id="KW-1185">Reference proteome</keyword>
<comment type="subcellular location">
    <subcellularLocation>
        <location evidence="8">Cytoplasm</location>
    </subcellularLocation>
</comment>
<evidence type="ECO:0000256" key="7">
    <source>
        <dbReference type="ARBA" id="ARBA00050038"/>
    </source>
</evidence>
<dbReference type="PROSITE" id="PS01196">
    <property type="entry name" value="PEPT_TRNA_HYDROL_2"/>
    <property type="match status" value="1"/>
</dbReference>
<name>A0A285VIN8_9MICO</name>
<protein>
    <recommendedName>
        <fullName evidence="7 8">Peptidyl-tRNA hydrolase</fullName>
        <shortName evidence="8">Pth</shortName>
        <ecNumber evidence="1 8">3.1.1.29</ecNumber>
    </recommendedName>
</protein>
<sequence>MDTAPWLVVGLGNPGARYAGHRHNVGAMVVDELARQASATLRAHKAGQAWAAEVRLGTGAGGLPGSRAVLARPSTYMNLSGGPVAGLAKFYKVPVDRVVVVHDELDIEPGQVRLKQGGGEGGHNGLRSVSQSLGTRDYLRVRLGIGRPPGRQDPADYVLSDFPSRDREETDLLVGDGADAVLDLTGLGLVAAQQRWHSR</sequence>
<dbReference type="CDD" id="cd00462">
    <property type="entry name" value="PTH"/>
    <property type="match status" value="1"/>
</dbReference>
<dbReference type="GO" id="GO:0072344">
    <property type="term" value="P:rescue of stalled ribosome"/>
    <property type="evidence" value="ECO:0007669"/>
    <property type="project" value="UniProtKB-UniRule"/>
</dbReference>
<dbReference type="InterPro" id="IPR001328">
    <property type="entry name" value="Pept_tRNA_hydro"/>
</dbReference>
<dbReference type="SUPFAM" id="SSF53178">
    <property type="entry name" value="Peptidyl-tRNA hydrolase-like"/>
    <property type="match status" value="1"/>
</dbReference>
<reference evidence="10" key="1">
    <citation type="submission" date="2017-08" db="EMBL/GenBank/DDBJ databases">
        <authorList>
            <person name="Varghese N."/>
            <person name="Submissions S."/>
        </authorList>
    </citation>
    <scope>NUCLEOTIDE SEQUENCE [LARGE SCALE GENOMIC DNA]</scope>
    <source>
        <strain evidence="10">USBA17B2</strain>
    </source>
</reference>
<dbReference type="PANTHER" id="PTHR17224:SF1">
    <property type="entry name" value="PEPTIDYL-TRNA HYDROLASE"/>
    <property type="match status" value="1"/>
</dbReference>
<feature type="active site" description="Proton acceptor" evidence="8">
    <location>
        <position position="23"/>
    </location>
</feature>
<keyword evidence="2 8" id="KW-0820">tRNA-binding</keyword>
<comment type="subunit">
    <text evidence="8">Monomer.</text>
</comment>
<comment type="function">
    <text evidence="8">Hydrolyzes ribosome-free peptidyl-tRNAs (with 1 or more amino acids incorporated), which drop off the ribosome during protein synthesis, or as a result of ribosome stalling.</text>
</comment>
<gene>
    <name evidence="8" type="primary">pth</name>
    <name evidence="9" type="ORF">SAMN05421879_102265</name>
</gene>
<dbReference type="GO" id="GO:0004045">
    <property type="term" value="F:peptidyl-tRNA hydrolase activity"/>
    <property type="evidence" value="ECO:0007669"/>
    <property type="project" value="UniProtKB-UniRule"/>
</dbReference>
<dbReference type="STRING" id="1122622.GCA_000421185_02812"/>
<feature type="site" description="Stabilizes the basic form of H active site to accept a proton" evidence="8">
    <location>
        <position position="103"/>
    </location>
</feature>